<feature type="transmembrane region" description="Helical" evidence="1">
    <location>
        <begin position="24"/>
        <end position="42"/>
    </location>
</feature>
<comment type="caution">
    <text evidence="2">The sequence shown here is derived from an EMBL/GenBank/DDBJ whole genome shotgun (WGS) entry which is preliminary data.</text>
</comment>
<keyword evidence="3" id="KW-1185">Reference proteome</keyword>
<sequence length="50" mass="5918">MMLPFVTSLLSAWFAWRGRRDASIGWWFVTLAIYIAWCFYHMTSSLNISL</sequence>
<evidence type="ECO:0000256" key="1">
    <source>
        <dbReference type="SAM" id="Phobius"/>
    </source>
</evidence>
<dbReference type="InterPro" id="IPR046035">
    <property type="entry name" value="DUF5993"/>
</dbReference>
<evidence type="ECO:0000313" key="2">
    <source>
        <dbReference type="EMBL" id="MFC6633762.1"/>
    </source>
</evidence>
<protein>
    <submittedName>
        <fullName evidence="2">DUF5993 family protein</fullName>
    </submittedName>
</protein>
<dbReference type="EMBL" id="JBHSVR010000001">
    <property type="protein sequence ID" value="MFC6633762.1"/>
    <property type="molecule type" value="Genomic_DNA"/>
</dbReference>
<accession>A0ABW1YLY8</accession>
<name>A0ABW1YLY8_9GAMM</name>
<gene>
    <name evidence="2" type="ORF">ACFQBM_10735</name>
</gene>
<organism evidence="2 3">
    <name type="scientific">Microbulbifer taiwanensis</name>
    <dbReference type="NCBI Taxonomy" id="986746"/>
    <lineage>
        <taxon>Bacteria</taxon>
        <taxon>Pseudomonadati</taxon>
        <taxon>Pseudomonadota</taxon>
        <taxon>Gammaproteobacteria</taxon>
        <taxon>Cellvibrionales</taxon>
        <taxon>Microbulbiferaceae</taxon>
        <taxon>Microbulbifer</taxon>
    </lineage>
</organism>
<dbReference type="Proteomes" id="UP001596425">
    <property type="component" value="Unassembled WGS sequence"/>
</dbReference>
<proteinExistence type="predicted"/>
<dbReference type="RefSeq" id="WP_226864751.1">
    <property type="nucleotide sequence ID" value="NZ_JACZFR010000014.1"/>
</dbReference>
<dbReference type="Pfam" id="PF19455">
    <property type="entry name" value="DUF5993"/>
    <property type="match status" value="1"/>
</dbReference>
<evidence type="ECO:0000313" key="3">
    <source>
        <dbReference type="Proteomes" id="UP001596425"/>
    </source>
</evidence>
<reference evidence="3" key="1">
    <citation type="journal article" date="2019" name="Int. J. Syst. Evol. Microbiol.">
        <title>The Global Catalogue of Microorganisms (GCM) 10K type strain sequencing project: providing services to taxonomists for standard genome sequencing and annotation.</title>
        <authorList>
            <consortium name="The Broad Institute Genomics Platform"/>
            <consortium name="The Broad Institute Genome Sequencing Center for Infectious Disease"/>
            <person name="Wu L."/>
            <person name="Ma J."/>
        </authorList>
    </citation>
    <scope>NUCLEOTIDE SEQUENCE [LARGE SCALE GENOMIC DNA]</scope>
    <source>
        <strain evidence="3">CGMCC 1.13718</strain>
    </source>
</reference>
<keyword evidence="1" id="KW-0472">Membrane</keyword>
<keyword evidence="1" id="KW-1133">Transmembrane helix</keyword>
<keyword evidence="1" id="KW-0812">Transmembrane</keyword>